<dbReference type="PANTHER" id="PTHR30327">
    <property type="entry name" value="UNCHARACTERIZED PROTEIN YQGE"/>
    <property type="match status" value="1"/>
</dbReference>
<protein>
    <recommendedName>
        <fullName evidence="2">UPF0301 protein LOKVESSMR4R_02850</fullName>
    </recommendedName>
</protein>
<dbReference type="Proteomes" id="UP000195273">
    <property type="component" value="Chromosome"/>
</dbReference>
<dbReference type="STRING" id="1122181.GCA_000382265_00310"/>
<evidence type="ECO:0000256" key="1">
    <source>
        <dbReference type="ARBA" id="ARBA00009600"/>
    </source>
</evidence>
<dbReference type="PANTHER" id="PTHR30327:SF1">
    <property type="entry name" value="UPF0301 PROTEIN YQGE"/>
    <property type="match status" value="1"/>
</dbReference>
<proteinExistence type="inferred from homology"/>
<sequence>MLWLARNTARPHSARMDPSATHLTGKLLIAMPDMADPRFAKSVIYICAHSDEGAMGLIVNKPQLQISFTDLLDQMQLPHTAATPDIRVHTGGPVETARGFVLHSTEYTSGQGTLEVGGGIGMTATMDVLEDIAAGRGPAQAMLALGYAGWGAGQLEQEILQNGWLTCDPRDDIIFGRTNGDKWSSALKSLGIDPLLLSATAGHA</sequence>
<dbReference type="GO" id="GO:0005829">
    <property type="term" value="C:cytosol"/>
    <property type="evidence" value="ECO:0007669"/>
    <property type="project" value="TreeGrafter"/>
</dbReference>
<dbReference type="AlphaFoldDB" id="A0A1Y0EFL4"/>
<dbReference type="Gene3D" id="3.40.1740.10">
    <property type="entry name" value="VC0467-like"/>
    <property type="match status" value="1"/>
</dbReference>
<dbReference type="HAMAP" id="MF_00758">
    <property type="entry name" value="UPF0301"/>
    <property type="match status" value="1"/>
</dbReference>
<dbReference type="SUPFAM" id="SSF143456">
    <property type="entry name" value="VC0467-like"/>
    <property type="match status" value="1"/>
</dbReference>
<evidence type="ECO:0000313" key="4">
    <source>
        <dbReference type="Proteomes" id="UP000195273"/>
    </source>
</evidence>
<keyword evidence="4" id="KW-1185">Reference proteome</keyword>
<reference evidence="3 4" key="1">
    <citation type="submission" date="2017-05" db="EMBL/GenBank/DDBJ databases">
        <title>Genome Sequence of Loktanella vestfoldensis Strain SMR4r Isolated from a Culture of the Diatom Skeletonema marinoi.</title>
        <authorList>
            <person name="Topel M."/>
            <person name="Pinder M.I.M."/>
            <person name="Johansson O.N."/>
            <person name="Kourtchenko O."/>
            <person name="Godhe A."/>
            <person name="Clarke A.K."/>
        </authorList>
    </citation>
    <scope>NUCLEOTIDE SEQUENCE [LARGE SCALE GENOMIC DNA]</scope>
    <source>
        <strain evidence="3 4">SMR4r</strain>
    </source>
</reference>
<dbReference type="KEGG" id="lvs:LOKVESSMR4R_02850"/>
<name>A0A1Y0EFL4_9RHOB</name>
<comment type="similarity">
    <text evidence="1 2">Belongs to the UPF0301 (AlgH) family.</text>
</comment>
<gene>
    <name evidence="3" type="ORF">LOKVESSMR4R_02850</name>
</gene>
<dbReference type="Pfam" id="PF02622">
    <property type="entry name" value="DUF179"/>
    <property type="match status" value="1"/>
</dbReference>
<dbReference type="NCBIfam" id="NF001268">
    <property type="entry name" value="PRK00228.1-4"/>
    <property type="match status" value="1"/>
</dbReference>
<evidence type="ECO:0000256" key="2">
    <source>
        <dbReference type="HAMAP-Rule" id="MF_00758"/>
    </source>
</evidence>
<organism evidence="3 4">
    <name type="scientific">Yoonia vestfoldensis</name>
    <dbReference type="NCBI Taxonomy" id="245188"/>
    <lineage>
        <taxon>Bacteria</taxon>
        <taxon>Pseudomonadati</taxon>
        <taxon>Pseudomonadota</taxon>
        <taxon>Alphaproteobacteria</taxon>
        <taxon>Rhodobacterales</taxon>
        <taxon>Paracoccaceae</taxon>
        <taxon>Yoonia</taxon>
    </lineage>
</organism>
<accession>A0A1Y0EFL4</accession>
<dbReference type="EMBL" id="CP021431">
    <property type="protein sequence ID" value="ARU02141.1"/>
    <property type="molecule type" value="Genomic_DNA"/>
</dbReference>
<evidence type="ECO:0000313" key="3">
    <source>
        <dbReference type="EMBL" id="ARU02141.1"/>
    </source>
</evidence>
<dbReference type="InterPro" id="IPR003774">
    <property type="entry name" value="AlgH-like"/>
</dbReference>